<evidence type="ECO:0000256" key="2">
    <source>
        <dbReference type="SAM" id="MobiDB-lite"/>
    </source>
</evidence>
<keyword evidence="4" id="KW-1185">Reference proteome</keyword>
<name>A0ABR4N0U4_9FUNG</name>
<feature type="compositionally biased region" description="Low complexity" evidence="2">
    <location>
        <begin position="311"/>
        <end position="336"/>
    </location>
</feature>
<accession>A0ABR4N0U4</accession>
<dbReference type="PANTHER" id="PTHR15276">
    <property type="entry name" value="H4 D10S170 PROTEIN-RELATED"/>
    <property type="match status" value="1"/>
</dbReference>
<comment type="caution">
    <text evidence="3">The sequence shown here is derived from an EMBL/GenBank/DDBJ whole genome shotgun (WGS) entry which is preliminary data.</text>
</comment>
<dbReference type="PANTHER" id="PTHR15276:SF0">
    <property type="entry name" value="COILED-COIL DOMAIN-CONTAINING PROTEIN 6"/>
    <property type="match status" value="1"/>
</dbReference>
<sequence>MPELIDDLRAVVERQREQLQRLQAENERLLAKYEAAELLSQQHIGEELQQVTMRNRDIGTTLGTSERVDAIHSQIEQLRVDEESTDDPLALRAQVKALKEMLQTQRRAAAKIQSDLEAERACTASLRADNAGLKQMIVNLQASAEVEEEYISNMLLKRIRQLQREKGELLLRVEAEEEMITNQLQKKLQQLQKDKIEIESALEKEQEFMVNRLQKQLDDLRMRLGNGLSVSTSSTKKWTYPHSNSSSMSELPSPTIAPGVVEVLKAEVNATRLRLNETEAAFDEWSQRVAALYAQLREVALTLVKHVARSAGSARSTGSAGSTPTASAPPAAADGPASPPQATQRDVETVPTRELFEEQFPAKLVPPRFGPETPVGPSIPTWHPTSARSSITHRSPSASPILGQTVDMQPYRMPRSLGRSYT</sequence>
<feature type="compositionally biased region" description="Polar residues" evidence="2">
    <location>
        <begin position="383"/>
        <end position="398"/>
    </location>
</feature>
<reference evidence="3 4" key="1">
    <citation type="submission" date="2023-09" db="EMBL/GenBank/DDBJ databases">
        <title>Pangenome analysis of Batrachochytrium dendrobatidis and related Chytrids.</title>
        <authorList>
            <person name="Yacoub M.N."/>
            <person name="Stajich J.E."/>
            <person name="James T.Y."/>
        </authorList>
    </citation>
    <scope>NUCLEOTIDE SEQUENCE [LARGE SCALE GENOMIC DNA]</scope>
    <source>
        <strain evidence="3 4">JEL0888</strain>
    </source>
</reference>
<proteinExistence type="predicted"/>
<evidence type="ECO:0000313" key="3">
    <source>
        <dbReference type="EMBL" id="KAL2913066.1"/>
    </source>
</evidence>
<feature type="region of interest" description="Disordered" evidence="2">
    <location>
        <begin position="374"/>
        <end position="422"/>
    </location>
</feature>
<keyword evidence="1" id="KW-0175">Coiled coil</keyword>
<evidence type="ECO:0000256" key="1">
    <source>
        <dbReference type="SAM" id="Coils"/>
    </source>
</evidence>
<feature type="coiled-coil region" evidence="1">
    <location>
        <begin position="5"/>
        <end position="39"/>
    </location>
</feature>
<dbReference type="Pfam" id="PF09755">
    <property type="entry name" value="DUF2046"/>
    <property type="match status" value="1"/>
</dbReference>
<evidence type="ECO:0000313" key="4">
    <source>
        <dbReference type="Proteomes" id="UP001527925"/>
    </source>
</evidence>
<dbReference type="InterPro" id="IPR019152">
    <property type="entry name" value="DUF2046"/>
</dbReference>
<feature type="region of interest" description="Disordered" evidence="2">
    <location>
        <begin position="311"/>
        <end position="349"/>
    </location>
</feature>
<feature type="region of interest" description="Disordered" evidence="2">
    <location>
        <begin position="233"/>
        <end position="252"/>
    </location>
</feature>
<dbReference type="EMBL" id="JADGIZ020000052">
    <property type="protein sequence ID" value="KAL2913066.1"/>
    <property type="molecule type" value="Genomic_DNA"/>
</dbReference>
<protein>
    <submittedName>
        <fullName evidence="3">Uncharacterized protein</fullName>
    </submittedName>
</protein>
<gene>
    <name evidence="3" type="ORF">HK105_207411</name>
</gene>
<feature type="coiled-coil region" evidence="1">
    <location>
        <begin position="159"/>
        <end position="223"/>
    </location>
</feature>
<organism evidence="3 4">
    <name type="scientific">Polyrhizophydium stewartii</name>
    <dbReference type="NCBI Taxonomy" id="2732419"/>
    <lineage>
        <taxon>Eukaryota</taxon>
        <taxon>Fungi</taxon>
        <taxon>Fungi incertae sedis</taxon>
        <taxon>Chytridiomycota</taxon>
        <taxon>Chytridiomycota incertae sedis</taxon>
        <taxon>Chytridiomycetes</taxon>
        <taxon>Rhizophydiales</taxon>
        <taxon>Rhizophydiales incertae sedis</taxon>
        <taxon>Polyrhizophydium</taxon>
    </lineage>
</organism>
<feature type="compositionally biased region" description="Low complexity" evidence="2">
    <location>
        <begin position="241"/>
        <end position="252"/>
    </location>
</feature>
<dbReference type="Proteomes" id="UP001527925">
    <property type="component" value="Unassembled WGS sequence"/>
</dbReference>